<comment type="caution">
    <text evidence="2">The sequence shown here is derived from an EMBL/GenBank/DDBJ whole genome shotgun (WGS) entry which is preliminary data.</text>
</comment>
<evidence type="ECO:0000313" key="2">
    <source>
        <dbReference type="EMBL" id="CAE7033769.1"/>
    </source>
</evidence>
<keyword evidence="1" id="KW-0472">Membrane</keyword>
<feature type="transmembrane region" description="Helical" evidence="1">
    <location>
        <begin position="95"/>
        <end position="123"/>
    </location>
</feature>
<feature type="transmembrane region" description="Helical" evidence="1">
    <location>
        <begin position="420"/>
        <end position="438"/>
    </location>
</feature>
<name>A0A812IFV4_9DINO</name>
<gene>
    <name evidence="2" type="ORF">SNAT2548_LOCUS4051</name>
</gene>
<dbReference type="AlphaFoldDB" id="A0A812IFV4"/>
<keyword evidence="1" id="KW-1133">Transmembrane helix</keyword>
<evidence type="ECO:0000313" key="3">
    <source>
        <dbReference type="Proteomes" id="UP000604046"/>
    </source>
</evidence>
<feature type="transmembrane region" description="Helical" evidence="1">
    <location>
        <begin position="143"/>
        <end position="161"/>
    </location>
</feature>
<dbReference type="Proteomes" id="UP000604046">
    <property type="component" value="Unassembled WGS sequence"/>
</dbReference>
<protein>
    <recommendedName>
        <fullName evidence="4">Reverse transcriptase domain-containing protein</fullName>
    </recommendedName>
</protein>
<accession>A0A812IFV4</accession>
<keyword evidence="3" id="KW-1185">Reference proteome</keyword>
<sequence length="706" mass="77041">MATPGDVQVQLYGQATRNAQVEDSPQDGLVGVLAQMQPVAPEFIRSVKLGDVLGGFGYIFRHPSSEQDYFFMSRECSKIHTFLSHSWRMKAWRKVILLLLTYNGPVALAVSIVAAFLTGLLFVHGDLPAFPKTALATGKEYLFGAWCSGAGIVTFLLVLLFRRPKTSMFVDVACVHQKDWQMSLGDKGLGETRGVYILSKVICINQKDSRMKGKGILSLGACLKNSDHLLILWDSVWACWFLVSLLRAFYEGQQRWVAVRGHFASSCVAPTRGLLQGCPASVGLLNGLMLLWVRSIRATSPTVSMSVFLDDRALWSTGRGAPDHLCTALQTAATVDQALALQVHPDKLACWATRAPARRVLAARPALCGPVVSGFKLLGIHYRLCAHTGAVDSARLNPVITNRARRIAIAARHLHQRRRLLMALVISLVSWLGPWTSVPHLTAQGWARAVETAVGRVVSARSRFLLWAVWARPRLHPKFALAFAAVRHELRRSGGAQPPPARSRACPALAAALSTFAWTIRPDGVWCTPFGQFRPGFLSVGVARLLAEDSWLRELWAADPKSGGPLQATSHFALRYHRAQAPHHATGGAMRRVLHAAAHDTRTLERMRIPFTPCVCGDPLPTRTHVTFDCPAMPSPLAHRSSAEHRFLVPLLSGLSAPEWQLPDVPEDLLLALSDAETIDSALLVATDGSACGSSTQAGALLVHLV</sequence>
<proteinExistence type="predicted"/>
<dbReference type="OrthoDB" id="423640at2759"/>
<organism evidence="2 3">
    <name type="scientific">Symbiodinium natans</name>
    <dbReference type="NCBI Taxonomy" id="878477"/>
    <lineage>
        <taxon>Eukaryota</taxon>
        <taxon>Sar</taxon>
        <taxon>Alveolata</taxon>
        <taxon>Dinophyceae</taxon>
        <taxon>Suessiales</taxon>
        <taxon>Symbiodiniaceae</taxon>
        <taxon>Symbiodinium</taxon>
    </lineage>
</organism>
<evidence type="ECO:0000256" key="1">
    <source>
        <dbReference type="SAM" id="Phobius"/>
    </source>
</evidence>
<evidence type="ECO:0008006" key="4">
    <source>
        <dbReference type="Google" id="ProtNLM"/>
    </source>
</evidence>
<dbReference type="EMBL" id="CAJNDS010000247">
    <property type="protein sequence ID" value="CAE7033769.1"/>
    <property type="molecule type" value="Genomic_DNA"/>
</dbReference>
<reference evidence="2" key="1">
    <citation type="submission" date="2021-02" db="EMBL/GenBank/DDBJ databases">
        <authorList>
            <person name="Dougan E. K."/>
            <person name="Rhodes N."/>
            <person name="Thang M."/>
            <person name="Chan C."/>
        </authorList>
    </citation>
    <scope>NUCLEOTIDE SEQUENCE</scope>
</reference>
<keyword evidence="1" id="KW-0812">Transmembrane</keyword>